<comment type="caution">
    <text evidence="1">The sequence shown here is derived from an EMBL/GenBank/DDBJ whole genome shotgun (WGS) entry which is preliminary data.</text>
</comment>
<reference evidence="1 2" key="1">
    <citation type="submission" date="2016-09" db="EMBL/GenBank/DDBJ databases">
        <title>Photobacterium proteolyticum sp. nov. a protease producing bacterium isolated from ocean sediments of Laizhou Bay.</title>
        <authorList>
            <person name="Li Y."/>
        </authorList>
    </citation>
    <scope>NUCLEOTIDE SEQUENCE [LARGE SCALE GENOMIC DNA]</scope>
    <source>
        <strain evidence="1 2">13-12</strain>
    </source>
</reference>
<keyword evidence="2" id="KW-1185">Reference proteome</keyword>
<evidence type="ECO:0000313" key="2">
    <source>
        <dbReference type="Proteomes" id="UP000186905"/>
    </source>
</evidence>
<dbReference type="AlphaFoldDB" id="A0A1Q9H7H6"/>
<accession>A0A1Q9H7H6</accession>
<name>A0A1Q9H7H6_9GAMM</name>
<evidence type="ECO:0000313" key="1">
    <source>
        <dbReference type="EMBL" id="OLQ83769.1"/>
    </source>
</evidence>
<dbReference type="OrthoDB" id="5875164at2"/>
<dbReference type="Proteomes" id="UP000186905">
    <property type="component" value="Unassembled WGS sequence"/>
</dbReference>
<gene>
    <name evidence="1" type="ORF">BIT28_25090</name>
</gene>
<sequence>MNFLIMSADSYLLKDGFIEETSEVARKVGVDVQYLDFSLYDNPVEALTSLENMSFLHAIEDGTRPRLLWFYNCDCLAPLSCSLTYSLRSLLTTRATNNVQCVFIAKKEALELMFNNHSAAFYHSNFSITQQVPFSPDSN</sequence>
<protein>
    <submittedName>
        <fullName evidence="1">Uncharacterized protein</fullName>
    </submittedName>
</protein>
<dbReference type="EMBL" id="MJIL01000028">
    <property type="protein sequence ID" value="OLQ83769.1"/>
    <property type="molecule type" value="Genomic_DNA"/>
</dbReference>
<proteinExistence type="predicted"/>
<organism evidence="1 2">
    <name type="scientific">Photobacterium proteolyticum</name>
    <dbReference type="NCBI Taxonomy" id="1903952"/>
    <lineage>
        <taxon>Bacteria</taxon>
        <taxon>Pseudomonadati</taxon>
        <taxon>Pseudomonadota</taxon>
        <taxon>Gammaproteobacteria</taxon>
        <taxon>Vibrionales</taxon>
        <taxon>Vibrionaceae</taxon>
        <taxon>Photobacterium</taxon>
    </lineage>
</organism>